<dbReference type="Proteomes" id="UP000325113">
    <property type="component" value="Unassembled WGS sequence"/>
</dbReference>
<dbReference type="GO" id="GO:0003924">
    <property type="term" value="F:GTPase activity"/>
    <property type="evidence" value="ECO:0007669"/>
    <property type="project" value="InterPro"/>
</dbReference>
<dbReference type="GO" id="GO:0005525">
    <property type="term" value="F:GTP binding"/>
    <property type="evidence" value="ECO:0007669"/>
    <property type="project" value="UniProtKB-KW"/>
</dbReference>
<evidence type="ECO:0000313" key="10">
    <source>
        <dbReference type="Proteomes" id="UP000322899"/>
    </source>
</evidence>
<dbReference type="SMART" id="SM00174">
    <property type="entry name" value="RHO"/>
    <property type="match status" value="1"/>
</dbReference>
<dbReference type="PROSITE" id="PS51421">
    <property type="entry name" value="RAS"/>
    <property type="match status" value="1"/>
</dbReference>
<dbReference type="EMBL" id="VLTL01000023">
    <property type="protein sequence ID" value="KAA0169391.1"/>
    <property type="molecule type" value="Genomic_DNA"/>
</dbReference>
<evidence type="ECO:0000256" key="2">
    <source>
        <dbReference type="ARBA" id="ARBA00022741"/>
    </source>
</evidence>
<dbReference type="SUPFAM" id="SSF52540">
    <property type="entry name" value="P-loop containing nucleoside triphosphate hydrolases"/>
    <property type="match status" value="1"/>
</dbReference>
<comment type="similarity">
    <text evidence="1">Belongs to the small GTPase superfamily. Rab family.</text>
</comment>
<proteinExistence type="inferred from homology"/>
<keyword evidence="4" id="KW-0449">Lipoprotein</keyword>
<dbReference type="Pfam" id="PF00071">
    <property type="entry name" value="Ras"/>
    <property type="match status" value="1"/>
</dbReference>
<evidence type="ECO:0000313" key="11">
    <source>
        <dbReference type="Proteomes" id="UP000323011"/>
    </source>
</evidence>
<evidence type="ECO:0000256" key="5">
    <source>
        <dbReference type="SAM" id="MobiDB-lite"/>
    </source>
</evidence>
<dbReference type="InterPro" id="IPR005225">
    <property type="entry name" value="Small_GTP-bd"/>
</dbReference>
<dbReference type="EMBL" id="VLTO01000009">
    <property type="protein sequence ID" value="KAA0176271.1"/>
    <property type="molecule type" value="Genomic_DNA"/>
</dbReference>
<protein>
    <submittedName>
        <fullName evidence="7">Uncharacterized protein</fullName>
    </submittedName>
</protein>
<evidence type="ECO:0000313" key="12">
    <source>
        <dbReference type="Proteomes" id="UP000324907"/>
    </source>
</evidence>
<dbReference type="SMART" id="SM00175">
    <property type="entry name" value="RAB"/>
    <property type="match status" value="1"/>
</dbReference>
<dbReference type="PANTHER" id="PTHR47980">
    <property type="entry name" value="LD44762P"/>
    <property type="match status" value="1"/>
</dbReference>
<comment type="caution">
    <text evidence="7">The sequence shown here is derived from an EMBL/GenBank/DDBJ whole genome shotgun (WGS) entry which is preliminary data.</text>
</comment>
<evidence type="ECO:0000256" key="4">
    <source>
        <dbReference type="ARBA" id="ARBA00023288"/>
    </source>
</evidence>
<keyword evidence="11" id="KW-1185">Reference proteome</keyword>
<feature type="compositionally biased region" description="Acidic residues" evidence="5">
    <location>
        <begin position="1"/>
        <end position="14"/>
    </location>
</feature>
<dbReference type="InterPro" id="IPR050305">
    <property type="entry name" value="Small_GTPase_Rab"/>
</dbReference>
<dbReference type="EMBL" id="VLTN01000058">
    <property type="protein sequence ID" value="KAA0148041.1"/>
    <property type="molecule type" value="Genomic_DNA"/>
</dbReference>
<organism evidence="7 13">
    <name type="scientific">Cafeteria roenbergensis</name>
    <name type="common">Marine flagellate</name>
    <dbReference type="NCBI Taxonomy" id="33653"/>
    <lineage>
        <taxon>Eukaryota</taxon>
        <taxon>Sar</taxon>
        <taxon>Stramenopiles</taxon>
        <taxon>Bigyra</taxon>
        <taxon>Opalozoa</taxon>
        <taxon>Bicosoecida</taxon>
        <taxon>Cafeteriaceae</taxon>
        <taxon>Cafeteria</taxon>
    </lineage>
</organism>
<dbReference type="OrthoDB" id="10516196at2759"/>
<accession>A0A5A8DRH8</accession>
<evidence type="ECO:0000313" key="8">
    <source>
        <dbReference type="EMBL" id="KAA0169391.1"/>
    </source>
</evidence>
<dbReference type="EMBL" id="VLTM01000003">
    <property type="protein sequence ID" value="KAA0168105.1"/>
    <property type="molecule type" value="Genomic_DNA"/>
</dbReference>
<dbReference type="Proteomes" id="UP000324907">
    <property type="component" value="Unassembled WGS sequence"/>
</dbReference>
<reference evidence="10 11" key="1">
    <citation type="submission" date="2019-07" db="EMBL/GenBank/DDBJ databases">
        <title>Genomes of Cafeteria roenbergensis.</title>
        <authorList>
            <person name="Fischer M.G."/>
            <person name="Hackl T."/>
            <person name="Roman M."/>
        </authorList>
    </citation>
    <scope>NUCLEOTIDE SEQUENCE [LARGE SCALE GENOMIC DNA]</scope>
    <source>
        <strain evidence="6 11">BVI</strain>
        <strain evidence="7 13">Cflag</strain>
        <strain evidence="9 10">E4-10P</strain>
        <strain evidence="8 12">RCC970-E3</strain>
    </source>
</reference>
<dbReference type="SMART" id="SM00176">
    <property type="entry name" value="RAN"/>
    <property type="match status" value="1"/>
</dbReference>
<evidence type="ECO:0000256" key="1">
    <source>
        <dbReference type="ARBA" id="ARBA00006270"/>
    </source>
</evidence>
<evidence type="ECO:0000256" key="3">
    <source>
        <dbReference type="ARBA" id="ARBA00023134"/>
    </source>
</evidence>
<evidence type="ECO:0000313" key="9">
    <source>
        <dbReference type="EMBL" id="KAA0176271.1"/>
    </source>
</evidence>
<dbReference type="AlphaFoldDB" id="A0A5A8DRH8"/>
<dbReference type="NCBIfam" id="TIGR00231">
    <property type="entry name" value="small_GTP"/>
    <property type="match status" value="1"/>
</dbReference>
<feature type="region of interest" description="Disordered" evidence="5">
    <location>
        <begin position="1"/>
        <end position="36"/>
    </location>
</feature>
<keyword evidence="2" id="KW-0547">Nucleotide-binding</keyword>
<gene>
    <name evidence="9" type="ORF">FNF27_02328</name>
    <name evidence="8" type="ORF">FNF28_02171</name>
    <name evidence="6" type="ORF">FNF29_06984</name>
    <name evidence="7" type="ORF">FNF31_00604</name>
</gene>
<feature type="compositionally biased region" description="Basic and acidic residues" evidence="5">
    <location>
        <begin position="15"/>
        <end position="25"/>
    </location>
</feature>
<dbReference type="PRINTS" id="PR00449">
    <property type="entry name" value="RASTRNSFRMNG"/>
</dbReference>
<evidence type="ECO:0000313" key="13">
    <source>
        <dbReference type="Proteomes" id="UP000325113"/>
    </source>
</evidence>
<dbReference type="PROSITE" id="PS51419">
    <property type="entry name" value="RAB"/>
    <property type="match status" value="1"/>
</dbReference>
<evidence type="ECO:0000313" key="6">
    <source>
        <dbReference type="EMBL" id="KAA0148041.1"/>
    </source>
</evidence>
<name>A0A5A8DRH8_CAFRO</name>
<dbReference type="FunFam" id="3.40.50.300:FF:001129">
    <property type="entry name" value="ras-related protein Rab-44 isoform X2"/>
    <property type="match status" value="1"/>
</dbReference>
<dbReference type="Gene3D" id="3.40.50.300">
    <property type="entry name" value="P-loop containing nucleotide triphosphate hydrolases"/>
    <property type="match status" value="1"/>
</dbReference>
<evidence type="ECO:0000313" key="7">
    <source>
        <dbReference type="EMBL" id="KAA0168105.1"/>
    </source>
</evidence>
<dbReference type="Proteomes" id="UP000323011">
    <property type="component" value="Unassembled WGS sequence"/>
</dbReference>
<sequence length="245" mass="26370">MTDDDDERMEEELRELDAARPDRPAPRVLPKAGAAADAPPKHSLLIKLLMLGDSGVGKTTLLKRYAEGKFDPMIASTAGVAYETQYVELEGRNIRVDIWDTAGQERFHVITQAYYAGAHGIVLAYDASEAGETSFNNIRYWMNAIREHADAHCVKVLLGNKVDKAPKAISHARGKAVADEYGVGFFETSAKSGANVTEAFHSVARECVLKALAEEGVSVSTESDAEVLAAAATASKGKGKRCAVM</sequence>
<keyword evidence="3" id="KW-0342">GTP-binding</keyword>
<dbReference type="SMART" id="SM00173">
    <property type="entry name" value="RAS"/>
    <property type="match status" value="1"/>
</dbReference>
<dbReference type="OMA" id="SSKNCWC"/>
<dbReference type="InterPro" id="IPR027417">
    <property type="entry name" value="P-loop_NTPase"/>
</dbReference>
<dbReference type="Proteomes" id="UP000322899">
    <property type="component" value="Unassembled WGS sequence"/>
</dbReference>
<dbReference type="InterPro" id="IPR001806">
    <property type="entry name" value="Small_GTPase"/>
</dbReference>